<feature type="transmembrane region" description="Helical" evidence="1">
    <location>
        <begin position="134"/>
        <end position="152"/>
    </location>
</feature>
<gene>
    <name evidence="3" type="ORF">PQ472_08905</name>
</gene>
<accession>A0ABY7WPB2</accession>
<feature type="transmembrane region" description="Helical" evidence="1">
    <location>
        <begin position="83"/>
        <end position="101"/>
    </location>
</feature>
<feature type="domain" description="Phosphatidic acid phosphatase type 2/haloperoxidase" evidence="2">
    <location>
        <begin position="84"/>
        <end position="201"/>
    </location>
</feature>
<dbReference type="Gene3D" id="1.20.144.10">
    <property type="entry name" value="Phosphatidic acid phosphatase type 2/haloperoxidase"/>
    <property type="match status" value="2"/>
</dbReference>
<dbReference type="CDD" id="cd03392">
    <property type="entry name" value="PAP2_like_2"/>
    <property type="match status" value="1"/>
</dbReference>
<dbReference type="PANTHER" id="PTHR14969">
    <property type="entry name" value="SPHINGOSINE-1-PHOSPHATE PHOSPHOHYDROLASE"/>
    <property type="match status" value="1"/>
</dbReference>
<dbReference type="EMBL" id="CP117884">
    <property type="protein sequence ID" value="WDF82037.1"/>
    <property type="molecule type" value="Genomic_DNA"/>
</dbReference>
<dbReference type="Proteomes" id="UP001220377">
    <property type="component" value="Chromosome"/>
</dbReference>
<proteinExistence type="predicted"/>
<keyword evidence="4" id="KW-1185">Reference proteome</keyword>
<evidence type="ECO:0000313" key="4">
    <source>
        <dbReference type="Proteomes" id="UP001220377"/>
    </source>
</evidence>
<evidence type="ECO:0000313" key="3">
    <source>
        <dbReference type="EMBL" id="WDF82037.1"/>
    </source>
</evidence>
<sequence length="224" mass="24498">MLKRNKLICAVFAAAILGLLMFGVLTNAGYIHAIDNAGIALIVHHGAWNPVVIAVTNLGNPPVITAFAVMLALYFLIKRRYRVTVFIATNMIVVNLANFIVKNIVQRQRPFIQDPSITPLVHAGGFSFPSGHSAGAVLLYGTIFLLAGYLAGRPKTRRLLRGFCLLMILLIGASRIYVQVHFPTDVLAGYALGTCGLMLSWAITSLWMTKDGLPERLKDLIDRP</sequence>
<name>A0ABY7WPB2_9LACO</name>
<feature type="transmembrane region" description="Helical" evidence="1">
    <location>
        <begin position="159"/>
        <end position="178"/>
    </location>
</feature>
<organism evidence="3 4">
    <name type="scientific">Lacticaseibacillus pabuli</name>
    <dbReference type="NCBI Taxonomy" id="3025672"/>
    <lineage>
        <taxon>Bacteria</taxon>
        <taxon>Bacillati</taxon>
        <taxon>Bacillota</taxon>
        <taxon>Bacilli</taxon>
        <taxon>Lactobacillales</taxon>
        <taxon>Lactobacillaceae</taxon>
        <taxon>Lacticaseibacillus</taxon>
    </lineage>
</organism>
<dbReference type="SMART" id="SM00014">
    <property type="entry name" value="acidPPc"/>
    <property type="match status" value="1"/>
</dbReference>
<dbReference type="RefSeq" id="WP_274259224.1">
    <property type="nucleotide sequence ID" value="NZ_CP117884.1"/>
</dbReference>
<evidence type="ECO:0000256" key="1">
    <source>
        <dbReference type="SAM" id="Phobius"/>
    </source>
</evidence>
<dbReference type="SUPFAM" id="SSF48317">
    <property type="entry name" value="Acid phosphatase/Vanadium-dependent haloperoxidase"/>
    <property type="match status" value="1"/>
</dbReference>
<evidence type="ECO:0000259" key="2">
    <source>
        <dbReference type="SMART" id="SM00014"/>
    </source>
</evidence>
<reference evidence="3 4" key="1">
    <citation type="submission" date="2023-02" db="EMBL/GenBank/DDBJ databases">
        <title>Genome sequence of Lacticaseibacillus sp. KACC 23028.</title>
        <authorList>
            <person name="Kim S."/>
            <person name="Heo J."/>
            <person name="Kwon S.-W."/>
        </authorList>
    </citation>
    <scope>NUCLEOTIDE SEQUENCE [LARGE SCALE GENOMIC DNA]</scope>
    <source>
        <strain evidence="3 4">KACC 23028</strain>
    </source>
</reference>
<dbReference type="Pfam" id="PF01569">
    <property type="entry name" value="PAP2"/>
    <property type="match status" value="1"/>
</dbReference>
<dbReference type="InterPro" id="IPR000326">
    <property type="entry name" value="PAP2/HPO"/>
</dbReference>
<dbReference type="PANTHER" id="PTHR14969:SF13">
    <property type="entry name" value="AT30094P"/>
    <property type="match status" value="1"/>
</dbReference>
<keyword evidence="1" id="KW-1133">Transmembrane helix</keyword>
<feature type="transmembrane region" description="Helical" evidence="1">
    <location>
        <begin position="190"/>
        <end position="208"/>
    </location>
</feature>
<keyword evidence="1" id="KW-0812">Transmembrane</keyword>
<feature type="transmembrane region" description="Helical" evidence="1">
    <location>
        <begin position="57"/>
        <end position="76"/>
    </location>
</feature>
<dbReference type="InterPro" id="IPR036938">
    <property type="entry name" value="PAP2/HPO_sf"/>
</dbReference>
<keyword evidence="1" id="KW-0472">Membrane</keyword>
<protein>
    <submittedName>
        <fullName evidence="3">Phosphatase PAP2 family protein</fullName>
    </submittedName>
</protein>